<feature type="disulfide bond" evidence="6">
    <location>
        <begin position="171"/>
        <end position="188"/>
    </location>
</feature>
<dbReference type="GO" id="GO:0005769">
    <property type="term" value="C:early endosome"/>
    <property type="evidence" value="ECO:0007669"/>
    <property type="project" value="TreeGrafter"/>
</dbReference>
<feature type="disulfide bond" evidence="6">
    <location>
        <begin position="236"/>
        <end position="250"/>
    </location>
</feature>
<evidence type="ECO:0000256" key="1">
    <source>
        <dbReference type="ARBA" id="ARBA00011245"/>
    </source>
</evidence>
<comment type="caution">
    <text evidence="8">The sequence shown here is derived from an EMBL/GenBank/DDBJ whole genome shotgun (WGS) entry which is preliminary data.</text>
</comment>
<gene>
    <name evidence="8" type="primary">Tf</name>
    <name evidence="8" type="ORF">EYF80_005354</name>
</gene>
<feature type="domain" description="Transferrin-like" evidence="7">
    <location>
        <begin position="351"/>
        <end position="567"/>
    </location>
</feature>
<feature type="binding site" evidence="4">
    <location>
        <position position="460"/>
    </location>
    <ligand>
        <name>hydrogencarbonate</name>
        <dbReference type="ChEBI" id="CHEBI:17544"/>
        <label>1</label>
    </ligand>
</feature>
<sequence length="567" mass="61893">MLGKKMRWCTVSNPEKRKCAELAKALVAVLPPAALSAGGRLSCIRAPSTTDCIDRIRANRADIVTLDAGEVYSAVKQFGLVTIAKEIYSGGGCILSVAVVRNSSLDIRSLQGLRSCHSGVRWTAGWSLPLGFLLSRNYLSWSKEQSLSQDVSTFFSASCVPGAAAMAPSLCSLCQGLKSFTRQKNHHCETSHSEPFYNSHGALRCLRSGVGDVAFVDHLALESIQGSDRDEFRLLCTDGTQAPLSHYRNCNLGRGPGGGTVTRLNSRKMASKFLVTVQRLFGQRGRERRRFQLFNSSSFGENDLLFKDLTDKLAVLPEDVDVSQVLGLDYVALLKGLGHEGAWSSLEDSVVRWCCISHAEQKKCEQWALNIKSDPLVCVRAVSMRDCIEKMKRDEVDAVSLDATHSFIAGKCGLVPVVTEYYELPSVVGVAVAKRSSRNVFMGNLGGRRSCLGHMYSPAGWLLPYRHTLSLEHNSSSPCDPNQVYNDVFWKGCLPGSEGNLCKVCLGGTGEAATKRCSDNHNERYYGNMGALRCLVGDASGESYGDVAFLEQHNLLANILGQIIKIQ</sequence>
<dbReference type="PROSITE" id="PS51408">
    <property type="entry name" value="TRANSFERRIN_LIKE_4"/>
    <property type="match status" value="2"/>
</dbReference>
<dbReference type="GO" id="GO:0006826">
    <property type="term" value="P:iron ion transport"/>
    <property type="evidence" value="ECO:0007669"/>
    <property type="project" value="TreeGrafter"/>
</dbReference>
<feature type="domain" description="Transferrin-like" evidence="7">
    <location>
        <begin position="6"/>
        <end position="330"/>
    </location>
</feature>
<dbReference type="AlphaFoldDB" id="A0A4Z2J355"/>
<feature type="binding site" evidence="4">
    <location>
        <position position="125"/>
    </location>
    <ligand>
        <name>hydrogencarbonate</name>
        <dbReference type="ChEBI" id="CHEBI:17544"/>
        <label>1</label>
    </ligand>
</feature>
<evidence type="ECO:0000313" key="9">
    <source>
        <dbReference type="Proteomes" id="UP000314294"/>
    </source>
</evidence>
<dbReference type="GO" id="GO:0005886">
    <property type="term" value="C:plasma membrane"/>
    <property type="evidence" value="ECO:0007669"/>
    <property type="project" value="TreeGrafter"/>
</dbReference>
<keyword evidence="5" id="KW-0408">Iron</keyword>
<evidence type="ECO:0000259" key="7">
    <source>
        <dbReference type="PROSITE" id="PS51408"/>
    </source>
</evidence>
<protein>
    <submittedName>
        <fullName evidence="8">Serotransferrin</fullName>
    </submittedName>
</protein>
<dbReference type="PANTHER" id="PTHR11485:SF28">
    <property type="entry name" value="OVOTRANSFERRIN"/>
    <property type="match status" value="1"/>
</dbReference>
<dbReference type="Pfam" id="PF00405">
    <property type="entry name" value="Transferrin"/>
    <property type="match status" value="2"/>
</dbReference>
<feature type="disulfide bond" evidence="6">
    <location>
        <begin position="364"/>
        <end position="378"/>
    </location>
</feature>
<keyword evidence="9" id="KW-1185">Reference proteome</keyword>
<dbReference type="PRINTS" id="PR00422">
    <property type="entry name" value="TRANSFERRIN"/>
</dbReference>
<evidence type="ECO:0000256" key="4">
    <source>
        <dbReference type="PIRSR" id="PIRSR002549-2"/>
    </source>
</evidence>
<keyword evidence="2" id="KW-0677">Repeat</keyword>
<feature type="disulfide bond" evidence="6">
    <location>
        <begin position="19"/>
        <end position="43"/>
    </location>
</feature>
<dbReference type="GO" id="GO:0005615">
    <property type="term" value="C:extracellular space"/>
    <property type="evidence" value="ECO:0007669"/>
    <property type="project" value="InterPro"/>
</dbReference>
<feature type="binding site" evidence="4">
    <location>
        <position position="459"/>
    </location>
    <ligand>
        <name>hydrogencarbonate</name>
        <dbReference type="ChEBI" id="CHEBI:17544"/>
        <label>1</label>
    </ligand>
</feature>
<keyword evidence="3 6" id="KW-1015">Disulfide bond</keyword>
<dbReference type="PANTHER" id="PTHR11485">
    <property type="entry name" value="TRANSFERRIN"/>
    <property type="match status" value="1"/>
</dbReference>
<dbReference type="GO" id="GO:0055037">
    <property type="term" value="C:recycling endosome"/>
    <property type="evidence" value="ECO:0007669"/>
    <property type="project" value="TreeGrafter"/>
</dbReference>
<feature type="disulfide bond" evidence="6">
    <location>
        <begin position="502"/>
        <end position="517"/>
    </location>
</feature>
<dbReference type="SUPFAM" id="SSF53850">
    <property type="entry name" value="Periplasmic binding protein-like II"/>
    <property type="match status" value="2"/>
</dbReference>
<feature type="disulfide bond" evidence="6">
    <location>
        <begin position="493"/>
        <end position="505"/>
    </location>
</feature>
<dbReference type="OrthoDB" id="5914301at2759"/>
<reference evidence="8 9" key="1">
    <citation type="submission" date="2019-03" db="EMBL/GenBank/DDBJ databases">
        <title>First draft genome of Liparis tanakae, snailfish: a comprehensive survey of snailfish specific genes.</title>
        <authorList>
            <person name="Kim W."/>
            <person name="Song I."/>
            <person name="Jeong J.-H."/>
            <person name="Kim D."/>
            <person name="Kim S."/>
            <person name="Ryu S."/>
            <person name="Song J.Y."/>
            <person name="Lee S.K."/>
        </authorList>
    </citation>
    <scope>NUCLEOTIDE SEQUENCE [LARGE SCALE GENOMIC DNA]</scope>
    <source>
        <tissue evidence="8">Muscle</tissue>
    </source>
</reference>
<evidence type="ECO:0000256" key="2">
    <source>
        <dbReference type="ARBA" id="ARBA00022737"/>
    </source>
</evidence>
<comment type="subunit">
    <text evidence="1">Monomer.</text>
</comment>
<evidence type="ECO:0000313" key="8">
    <source>
        <dbReference type="EMBL" id="TNN84361.1"/>
    </source>
</evidence>
<dbReference type="SMART" id="SM00094">
    <property type="entry name" value="TR_FER"/>
    <property type="match status" value="1"/>
</dbReference>
<organism evidence="8 9">
    <name type="scientific">Liparis tanakae</name>
    <name type="common">Tanaka's snailfish</name>
    <dbReference type="NCBI Taxonomy" id="230148"/>
    <lineage>
        <taxon>Eukaryota</taxon>
        <taxon>Metazoa</taxon>
        <taxon>Chordata</taxon>
        <taxon>Craniata</taxon>
        <taxon>Vertebrata</taxon>
        <taxon>Euteleostomi</taxon>
        <taxon>Actinopterygii</taxon>
        <taxon>Neopterygii</taxon>
        <taxon>Teleostei</taxon>
        <taxon>Neoteleostei</taxon>
        <taxon>Acanthomorphata</taxon>
        <taxon>Eupercaria</taxon>
        <taxon>Perciformes</taxon>
        <taxon>Cottioidei</taxon>
        <taxon>Cottales</taxon>
        <taxon>Liparidae</taxon>
        <taxon>Liparis</taxon>
    </lineage>
</organism>
<dbReference type="InterPro" id="IPR016357">
    <property type="entry name" value="Transferrin"/>
</dbReference>
<dbReference type="GO" id="GO:0046872">
    <property type="term" value="F:metal ion binding"/>
    <property type="evidence" value="ECO:0007669"/>
    <property type="project" value="UniProtKB-KW"/>
</dbReference>
<name>A0A4Z2J355_9TELE</name>
<dbReference type="EMBL" id="SRLO01000027">
    <property type="protein sequence ID" value="TNN84361.1"/>
    <property type="molecule type" value="Genomic_DNA"/>
</dbReference>
<feature type="binding site" evidence="5">
    <location>
        <position position="402"/>
    </location>
    <ligand>
        <name>Fe(3+)</name>
        <dbReference type="ChEBI" id="CHEBI:29034"/>
        <label>1</label>
    </ligand>
</feature>
<dbReference type="Gene3D" id="3.40.190.10">
    <property type="entry name" value="Periplasmic binding protein-like II"/>
    <property type="match status" value="4"/>
</dbReference>
<feature type="binding site" evidence="5">
    <location>
        <position position="67"/>
    </location>
    <ligand>
        <name>Fe(3+)</name>
        <dbReference type="ChEBI" id="CHEBI:29034"/>
        <label>1</label>
    </ligand>
</feature>
<feature type="disulfide bond" evidence="6">
    <location>
        <begin position="9"/>
        <end position="52"/>
    </location>
</feature>
<proteinExistence type="predicted"/>
<dbReference type="Proteomes" id="UP000314294">
    <property type="component" value="Unassembled WGS sequence"/>
</dbReference>
<evidence type="ECO:0000256" key="6">
    <source>
        <dbReference type="PIRSR" id="PIRSR002549-4"/>
    </source>
</evidence>
<feature type="disulfide bond" evidence="6">
    <location>
        <begin position="159"/>
        <end position="174"/>
    </location>
</feature>
<evidence type="ECO:0000256" key="3">
    <source>
        <dbReference type="ARBA" id="ARBA00023157"/>
    </source>
</evidence>
<dbReference type="PIRSF" id="PIRSF002549">
    <property type="entry name" value="Transferrin"/>
    <property type="match status" value="1"/>
</dbReference>
<dbReference type="InterPro" id="IPR001156">
    <property type="entry name" value="Transferrin-like_dom"/>
</dbReference>
<evidence type="ECO:0000256" key="5">
    <source>
        <dbReference type="PIRSR" id="PIRSR002549-3"/>
    </source>
</evidence>
<feature type="disulfide bond" evidence="6">
    <location>
        <begin position="354"/>
        <end position="387"/>
    </location>
</feature>
<feature type="disulfide bond" evidence="6">
    <location>
        <begin position="116"/>
        <end position="205"/>
    </location>
</feature>
<keyword evidence="5" id="KW-0479">Metal-binding</keyword>
<dbReference type="CDD" id="cd13529">
    <property type="entry name" value="PBP2_transferrin"/>
    <property type="match status" value="1"/>
</dbReference>
<feature type="disulfide bond" evidence="6">
    <location>
        <begin position="451"/>
        <end position="534"/>
    </location>
</feature>
<feature type="binding site" evidence="4">
    <location>
        <position position="124"/>
    </location>
    <ligand>
        <name>hydrogencarbonate</name>
        <dbReference type="ChEBI" id="CHEBI:17544"/>
        <label>1</label>
    </ligand>
</feature>
<accession>A0A4Z2J355</accession>